<feature type="chain" id="PRO_5021874497" evidence="3">
    <location>
        <begin position="27"/>
        <end position="256"/>
    </location>
</feature>
<dbReference type="InterPro" id="IPR033645">
    <property type="entry name" value="VirB9/CagX/TrbG_C"/>
</dbReference>
<dbReference type="InterPro" id="IPR010258">
    <property type="entry name" value="Conjugal_tfr_TrbG/VirB9/CagX"/>
</dbReference>
<dbReference type="EMBL" id="VKKU01000002">
    <property type="protein sequence ID" value="TSB01814.1"/>
    <property type="molecule type" value="Genomic_DNA"/>
</dbReference>
<reference evidence="4 5" key="1">
    <citation type="submission" date="2019-07" db="EMBL/GenBank/DDBJ databases">
        <authorList>
            <person name="Park M."/>
        </authorList>
    </citation>
    <scope>NUCLEOTIDE SEQUENCE [LARGE SCALE GENOMIC DNA]</scope>
    <source>
        <strain evidence="4 5">KCTC32445</strain>
    </source>
</reference>
<name>A0A553WAV2_9SPHN</name>
<dbReference type="Proteomes" id="UP000320160">
    <property type="component" value="Unassembled WGS sequence"/>
</dbReference>
<accession>A0A553WAV2</accession>
<comment type="caution">
    <text evidence="4">The sequence shown here is derived from an EMBL/GenBank/DDBJ whole genome shotgun (WGS) entry which is preliminary data.</text>
</comment>
<dbReference type="Gene3D" id="2.60.40.2500">
    <property type="match status" value="1"/>
</dbReference>
<gene>
    <name evidence="4" type="ORF">FOM92_11645</name>
</gene>
<proteinExistence type="inferred from homology"/>
<evidence type="ECO:0000313" key="5">
    <source>
        <dbReference type="Proteomes" id="UP000320160"/>
    </source>
</evidence>
<evidence type="ECO:0000256" key="2">
    <source>
        <dbReference type="ARBA" id="ARBA00022729"/>
    </source>
</evidence>
<keyword evidence="2 3" id="KW-0732">Signal</keyword>
<evidence type="ECO:0000256" key="1">
    <source>
        <dbReference type="ARBA" id="ARBA00006135"/>
    </source>
</evidence>
<dbReference type="OrthoDB" id="7390264at2"/>
<dbReference type="Pfam" id="PF03524">
    <property type="entry name" value="CagX"/>
    <property type="match status" value="1"/>
</dbReference>
<dbReference type="CDD" id="cd06911">
    <property type="entry name" value="VirB9_CagX_TrbG"/>
    <property type="match status" value="1"/>
</dbReference>
<feature type="signal peptide" evidence="3">
    <location>
        <begin position="1"/>
        <end position="26"/>
    </location>
</feature>
<protein>
    <submittedName>
        <fullName evidence="4">Type VI secretion protein</fullName>
    </submittedName>
</protein>
<keyword evidence="5" id="KW-1185">Reference proteome</keyword>
<dbReference type="RefSeq" id="WP_143777034.1">
    <property type="nucleotide sequence ID" value="NZ_VKKU01000002.1"/>
</dbReference>
<dbReference type="AlphaFoldDB" id="A0A553WAV2"/>
<evidence type="ECO:0000313" key="4">
    <source>
        <dbReference type="EMBL" id="TSB01814.1"/>
    </source>
</evidence>
<evidence type="ECO:0000256" key="3">
    <source>
        <dbReference type="SAM" id="SignalP"/>
    </source>
</evidence>
<dbReference type="InterPro" id="IPR038161">
    <property type="entry name" value="VirB9/CagX/TrbG_C_sf"/>
</dbReference>
<organism evidence="4 5">
    <name type="scientific">Sphingorhabdus contaminans</name>
    <dbReference type="NCBI Taxonomy" id="1343899"/>
    <lineage>
        <taxon>Bacteria</taxon>
        <taxon>Pseudomonadati</taxon>
        <taxon>Pseudomonadota</taxon>
        <taxon>Alphaproteobacteria</taxon>
        <taxon>Sphingomonadales</taxon>
        <taxon>Sphingomonadaceae</taxon>
        <taxon>Sphingorhabdus</taxon>
    </lineage>
</organism>
<comment type="similarity">
    <text evidence="1">Belongs to the TrbG/VirB9 family.</text>
</comment>
<sequence>MSKLRRPVFLLALLGLAAGGIQPSFAMQTADSRVVERPYSPETVYPIAGVMGIQTAILFGEEERIENIAVGDGSNWQITPNKRANILFIKPITTKKITNLTVVTDRRTYLFELNSTNPKAVPIYTMRFIYPPEPMASEVPDLTGIPPEALSETTADPSPKINLSWAKSGKQSLWPSEIFDDGTLTYLRWPKTVSPPAIYSIGADGTESLVNQLAQNDYFVIDFVPSALMLRLGKAKARLDRITLPDPVQPKLENGN</sequence>